<dbReference type="GO" id="GO:0004497">
    <property type="term" value="F:monooxygenase activity"/>
    <property type="evidence" value="ECO:0007669"/>
    <property type="project" value="UniProtKB-KW"/>
</dbReference>
<dbReference type="Proteomes" id="UP000623301">
    <property type="component" value="Unassembled WGS sequence"/>
</dbReference>
<dbReference type="Gene3D" id="3.30.70.100">
    <property type="match status" value="2"/>
</dbReference>
<evidence type="ECO:0000259" key="1">
    <source>
        <dbReference type="PROSITE" id="PS51725"/>
    </source>
</evidence>
<dbReference type="InterPro" id="IPR007138">
    <property type="entry name" value="ABM_dom"/>
</dbReference>
<dbReference type="EMBL" id="JAEHFJ010000006">
    <property type="protein sequence ID" value="MBJ2175183.1"/>
    <property type="molecule type" value="Genomic_DNA"/>
</dbReference>
<keyword evidence="3" id="KW-1185">Reference proteome</keyword>
<dbReference type="InterPro" id="IPR050744">
    <property type="entry name" value="AI-2_Isomerase_LsrG"/>
</dbReference>
<proteinExistence type="predicted"/>
<organism evidence="2 3">
    <name type="scientific">Aureibaculum flavum</name>
    <dbReference type="NCBI Taxonomy" id="2795986"/>
    <lineage>
        <taxon>Bacteria</taxon>
        <taxon>Pseudomonadati</taxon>
        <taxon>Bacteroidota</taxon>
        <taxon>Flavobacteriia</taxon>
        <taxon>Flavobacteriales</taxon>
        <taxon>Flavobacteriaceae</taxon>
        <taxon>Aureibaculum</taxon>
    </lineage>
</organism>
<evidence type="ECO:0000313" key="2">
    <source>
        <dbReference type="EMBL" id="MBJ2175183.1"/>
    </source>
</evidence>
<feature type="domain" description="ABM" evidence="1">
    <location>
        <begin position="2"/>
        <end position="90"/>
    </location>
</feature>
<accession>A0ABS0WT91</accession>
<gene>
    <name evidence="2" type="ORF">JBL43_13095</name>
</gene>
<dbReference type="Pfam" id="PF03992">
    <property type="entry name" value="ABM"/>
    <property type="match status" value="2"/>
</dbReference>
<dbReference type="PANTHER" id="PTHR33336:SF15">
    <property type="entry name" value="ABM DOMAIN-CONTAINING PROTEIN"/>
    <property type="match status" value="1"/>
</dbReference>
<protein>
    <submittedName>
        <fullName evidence="2">Antibiotic biosynthesis monooxygenase</fullName>
    </submittedName>
</protein>
<sequence>MKSTIVKFTAKPEHATTFATTLKEAQAATQKEAGNKEIKVFVSNTDANVFFVYERWADKAAITSHDNEPHTKKLMKVGQTALAGAPDFYFLGDTNPLPDHSKSANPEDEVFIIFFIFKLKTEFRAQLLNQFEDHITHTRKEEKGNILFDLYTVDDQDDTLAVYEHWRKESDVWDIHFHQPYAEKTGKLMNEAVVGDLEQYMNFVTEI</sequence>
<dbReference type="PANTHER" id="PTHR33336">
    <property type="entry name" value="QUINOL MONOOXYGENASE YGIN-RELATED"/>
    <property type="match status" value="1"/>
</dbReference>
<dbReference type="RefSeq" id="WP_198841866.1">
    <property type="nucleotide sequence ID" value="NZ_JAEHFJ010000006.1"/>
</dbReference>
<dbReference type="InterPro" id="IPR011008">
    <property type="entry name" value="Dimeric_a/b-barrel"/>
</dbReference>
<comment type="caution">
    <text evidence="2">The sequence shown here is derived from an EMBL/GenBank/DDBJ whole genome shotgun (WGS) entry which is preliminary data.</text>
</comment>
<keyword evidence="2" id="KW-0503">Monooxygenase</keyword>
<reference evidence="2 3" key="1">
    <citation type="submission" date="2020-12" db="EMBL/GenBank/DDBJ databases">
        <title>Aureibaculum luteum sp. nov. and Aureibaculum flavum sp. nov., novel members of the family Flavobacteriaceae isolated from Antarctic intertidal sediments.</title>
        <authorList>
            <person name="He X."/>
            <person name="Zhang X."/>
        </authorList>
    </citation>
    <scope>NUCLEOTIDE SEQUENCE [LARGE SCALE GENOMIC DNA]</scope>
    <source>
        <strain evidence="2 3">A20</strain>
    </source>
</reference>
<evidence type="ECO:0000313" key="3">
    <source>
        <dbReference type="Proteomes" id="UP000623301"/>
    </source>
</evidence>
<keyword evidence="2" id="KW-0560">Oxidoreductase</keyword>
<dbReference type="SUPFAM" id="SSF54909">
    <property type="entry name" value="Dimeric alpha+beta barrel"/>
    <property type="match status" value="2"/>
</dbReference>
<dbReference type="PROSITE" id="PS51725">
    <property type="entry name" value="ABM"/>
    <property type="match status" value="1"/>
</dbReference>
<name>A0ABS0WT91_9FLAO</name>